<sequence>MKAFNIDGQWRNPGSELYDLKNDSPRAFEPFDENEKVESVGVAQEEMSWNPTTYLSIGTSKSSYCITQRGYFGRSPMPPQAGDKICVFYGGKVPFLLRPQAKSGHFKLAGEIYIHGIMKGAAMNTMEDKAKDFVLV</sequence>
<comment type="caution">
    <text evidence="1">The sequence shown here is derived from an EMBL/GenBank/DDBJ whole genome shotgun (WGS) entry which is preliminary data.</text>
</comment>
<evidence type="ECO:0000313" key="1">
    <source>
        <dbReference type="EMBL" id="KAL2276033.1"/>
    </source>
</evidence>
<reference evidence="1 2" key="1">
    <citation type="submission" date="2024-03" db="EMBL/GenBank/DDBJ databases">
        <title>A high-quality draft genome sequence of Diaporthe vaccinii, a causative agent of upright dieback and viscid rot disease in cranberry plants.</title>
        <authorList>
            <person name="Sarrasin M."/>
            <person name="Lang B.F."/>
            <person name="Burger G."/>
        </authorList>
    </citation>
    <scope>NUCLEOTIDE SEQUENCE [LARGE SCALE GENOMIC DNA]</scope>
    <source>
        <strain evidence="1 2">IS7</strain>
    </source>
</reference>
<gene>
    <name evidence="1" type="ORF">FJTKL_01427</name>
</gene>
<protein>
    <submittedName>
        <fullName evidence="1">Uncharacterized protein</fullName>
    </submittedName>
</protein>
<name>A0ABR4E0U6_9PEZI</name>
<proteinExistence type="predicted"/>
<accession>A0ABR4E0U6</accession>
<dbReference type="Proteomes" id="UP001600888">
    <property type="component" value="Unassembled WGS sequence"/>
</dbReference>
<organism evidence="1 2">
    <name type="scientific">Diaporthe vaccinii</name>
    <dbReference type="NCBI Taxonomy" id="105482"/>
    <lineage>
        <taxon>Eukaryota</taxon>
        <taxon>Fungi</taxon>
        <taxon>Dikarya</taxon>
        <taxon>Ascomycota</taxon>
        <taxon>Pezizomycotina</taxon>
        <taxon>Sordariomycetes</taxon>
        <taxon>Sordariomycetidae</taxon>
        <taxon>Diaporthales</taxon>
        <taxon>Diaporthaceae</taxon>
        <taxon>Diaporthe</taxon>
        <taxon>Diaporthe eres species complex</taxon>
    </lineage>
</organism>
<dbReference type="EMBL" id="JBAWTH010000123">
    <property type="protein sequence ID" value="KAL2276033.1"/>
    <property type="molecule type" value="Genomic_DNA"/>
</dbReference>
<evidence type="ECO:0000313" key="2">
    <source>
        <dbReference type="Proteomes" id="UP001600888"/>
    </source>
</evidence>
<keyword evidence="2" id="KW-1185">Reference proteome</keyword>
<dbReference type="Pfam" id="PF26639">
    <property type="entry name" value="Het-6_barrel"/>
    <property type="match status" value="1"/>
</dbReference>